<dbReference type="GO" id="GO:0004177">
    <property type="term" value="F:aminopeptidase activity"/>
    <property type="evidence" value="ECO:0007669"/>
    <property type="project" value="UniProtKB-KW"/>
</dbReference>
<evidence type="ECO:0000256" key="5">
    <source>
        <dbReference type="ARBA" id="ARBA00022723"/>
    </source>
</evidence>
<evidence type="ECO:0000313" key="11">
    <source>
        <dbReference type="EMBL" id="OOM16570.1"/>
    </source>
</evidence>
<dbReference type="PANTHER" id="PTHR28570:SF3">
    <property type="entry name" value="ASPARTYL AMINOPEPTIDASE"/>
    <property type="match status" value="1"/>
</dbReference>
<evidence type="ECO:0000256" key="3">
    <source>
        <dbReference type="ARBA" id="ARBA00022438"/>
    </source>
</evidence>
<comment type="caution">
    <text evidence="11">The sequence shown here is derived from an EMBL/GenBank/DDBJ whole genome shotgun (WGS) entry which is preliminary data.</text>
</comment>
<dbReference type="GO" id="GO:0008237">
    <property type="term" value="F:metallopeptidase activity"/>
    <property type="evidence" value="ECO:0007669"/>
    <property type="project" value="UniProtKB-KW"/>
</dbReference>
<dbReference type="SUPFAM" id="SSF101821">
    <property type="entry name" value="Aminopeptidase/glucanase lid domain"/>
    <property type="match status" value="1"/>
</dbReference>
<comment type="cofactor">
    <cofactor evidence="1 10">
        <name>Zn(2+)</name>
        <dbReference type="ChEBI" id="CHEBI:29105"/>
    </cofactor>
</comment>
<dbReference type="EMBL" id="LZYZ01000001">
    <property type="protein sequence ID" value="OOM16570.1"/>
    <property type="molecule type" value="Genomic_DNA"/>
</dbReference>
<dbReference type="Pfam" id="PF02127">
    <property type="entry name" value="Peptidase_M18"/>
    <property type="match status" value="1"/>
</dbReference>
<dbReference type="PRINTS" id="PR00932">
    <property type="entry name" value="AMINO1PTASE"/>
</dbReference>
<dbReference type="CDD" id="cd05658">
    <property type="entry name" value="M18_DAP"/>
    <property type="match status" value="1"/>
</dbReference>
<gene>
    <name evidence="11" type="primary">apeB</name>
    <name evidence="11" type="ORF">CLOSAC_08410</name>
</gene>
<dbReference type="AlphaFoldDB" id="A0A1S8NJE3"/>
<dbReference type="InterPro" id="IPR023358">
    <property type="entry name" value="Peptidase_M18_dom2"/>
</dbReference>
<dbReference type="GO" id="GO:0006508">
    <property type="term" value="P:proteolysis"/>
    <property type="evidence" value="ECO:0007669"/>
    <property type="project" value="UniProtKB-KW"/>
</dbReference>
<proteinExistence type="inferred from homology"/>
<dbReference type="Gene3D" id="2.30.250.10">
    <property type="entry name" value="Aminopeptidase i, Domain 2"/>
    <property type="match status" value="1"/>
</dbReference>
<comment type="similarity">
    <text evidence="2 9">Belongs to the peptidase M18 family.</text>
</comment>
<evidence type="ECO:0000256" key="10">
    <source>
        <dbReference type="RuleBase" id="RU004387"/>
    </source>
</evidence>
<organism evidence="11 12">
    <name type="scientific">Clostridium saccharobutylicum</name>
    <dbReference type="NCBI Taxonomy" id="169679"/>
    <lineage>
        <taxon>Bacteria</taxon>
        <taxon>Bacillati</taxon>
        <taxon>Bacillota</taxon>
        <taxon>Clostridia</taxon>
        <taxon>Eubacteriales</taxon>
        <taxon>Clostridiaceae</taxon>
        <taxon>Clostridium</taxon>
    </lineage>
</organism>
<keyword evidence="8 9" id="KW-0482">Metalloprotease</keyword>
<evidence type="ECO:0000256" key="1">
    <source>
        <dbReference type="ARBA" id="ARBA00001947"/>
    </source>
</evidence>
<dbReference type="GO" id="GO:0008270">
    <property type="term" value="F:zinc ion binding"/>
    <property type="evidence" value="ECO:0007669"/>
    <property type="project" value="InterPro"/>
</dbReference>
<dbReference type="PANTHER" id="PTHR28570">
    <property type="entry name" value="ASPARTYL AMINOPEPTIDASE"/>
    <property type="match status" value="1"/>
</dbReference>
<dbReference type="GO" id="GO:0005737">
    <property type="term" value="C:cytoplasm"/>
    <property type="evidence" value="ECO:0007669"/>
    <property type="project" value="UniProtKB-ARBA"/>
</dbReference>
<dbReference type="Gene3D" id="3.40.630.10">
    <property type="entry name" value="Zn peptidases"/>
    <property type="match status" value="1"/>
</dbReference>
<evidence type="ECO:0000256" key="2">
    <source>
        <dbReference type="ARBA" id="ARBA00008290"/>
    </source>
</evidence>
<dbReference type="RefSeq" id="WP_077864266.1">
    <property type="nucleotide sequence ID" value="NZ_LZYZ01000001.1"/>
</dbReference>
<sequence length="454" mass="50657">MNNSEELLSFINKSKTAFQGAYEIKRILDKQGYIEIKEKDTWNLKKGGKYYVIKNDSAVIAFEIGCGEIEKDGFRLIGAHTDSPGFRIKPNPEMNVEGHYIKLNTEVYGGPILSTWFDRPLSIAGRVTLKSENPFKPEVRLVDINKPVVIIPNLAIHMNRSINEGYSYNRQKDTLPLLTMKDSHSDVTIKESEQKVNDYEEKSLKMAINKLEKDGYLVKLIAETLNVNIKDILDFDLFLYEFNEGSLVGLKEEFISVGRLDDLWMVFAGLKALLNSNKIEATKVLVALDNEEIGSLTSQGANSSILETILERISLGLDKSREEFKRSINNSIMISADLAHALHPNYPEKCDPTSRPILGEGPVLKIAASGSYSTDSYASAIFKGICEKANVPCQVFVNRSDLRGGTTIGPISASKLNIPVIDMGAPLLSMHSIRELASVKDNEYTIKAFTEFFN</sequence>
<evidence type="ECO:0000256" key="7">
    <source>
        <dbReference type="ARBA" id="ARBA00022833"/>
    </source>
</evidence>
<dbReference type="Proteomes" id="UP000191154">
    <property type="component" value="Unassembled WGS sequence"/>
</dbReference>
<keyword evidence="7 9" id="KW-0862">Zinc</keyword>
<dbReference type="InterPro" id="IPR001948">
    <property type="entry name" value="Peptidase_M18"/>
</dbReference>
<evidence type="ECO:0000256" key="6">
    <source>
        <dbReference type="ARBA" id="ARBA00022801"/>
    </source>
</evidence>
<dbReference type="EC" id="3.4.11.-" evidence="10"/>
<reference evidence="11 12" key="1">
    <citation type="submission" date="2016-05" db="EMBL/GenBank/DDBJ databases">
        <title>Microbial solvent formation.</title>
        <authorList>
            <person name="Poehlein A."/>
            <person name="Montoya Solano J.D."/>
            <person name="Flitsch S."/>
            <person name="Krabben P."/>
            <person name="Duerre P."/>
            <person name="Daniel R."/>
        </authorList>
    </citation>
    <scope>NUCLEOTIDE SEQUENCE [LARGE SCALE GENOMIC DNA]</scope>
    <source>
        <strain evidence="11 12">L1-8</strain>
    </source>
</reference>
<evidence type="ECO:0000256" key="9">
    <source>
        <dbReference type="RuleBase" id="RU004386"/>
    </source>
</evidence>
<keyword evidence="3 9" id="KW-0031">Aminopeptidase</keyword>
<keyword evidence="6 9" id="KW-0378">Hydrolase</keyword>
<accession>A0A1S8NJE3</accession>
<protein>
    <recommendedName>
        <fullName evidence="10">M18 family aminopeptidase</fullName>
        <ecNumber evidence="10">3.4.11.-</ecNumber>
    </recommendedName>
</protein>
<keyword evidence="4 9" id="KW-0645">Protease</keyword>
<keyword evidence="5 9" id="KW-0479">Metal-binding</keyword>
<dbReference type="FunFam" id="2.30.250.10:FF:000003">
    <property type="entry name" value="Probable M18 family aminopeptidase 2"/>
    <property type="match status" value="1"/>
</dbReference>
<evidence type="ECO:0000256" key="8">
    <source>
        <dbReference type="ARBA" id="ARBA00023049"/>
    </source>
</evidence>
<name>A0A1S8NJE3_CLOSA</name>
<evidence type="ECO:0000256" key="4">
    <source>
        <dbReference type="ARBA" id="ARBA00022670"/>
    </source>
</evidence>
<evidence type="ECO:0000313" key="12">
    <source>
        <dbReference type="Proteomes" id="UP000191154"/>
    </source>
</evidence>
<dbReference type="SUPFAM" id="SSF53187">
    <property type="entry name" value="Zn-dependent exopeptidases"/>
    <property type="match status" value="1"/>
</dbReference>
<dbReference type="NCBIfam" id="NF002759">
    <property type="entry name" value="PRK02813.1"/>
    <property type="match status" value="1"/>
</dbReference>